<reference evidence="3" key="1">
    <citation type="journal article" date="2019" name="Int. J. Syst. Evol. Microbiol.">
        <title>The Global Catalogue of Microorganisms (GCM) 10K type strain sequencing project: providing services to taxonomists for standard genome sequencing and annotation.</title>
        <authorList>
            <consortium name="The Broad Institute Genomics Platform"/>
            <consortium name="The Broad Institute Genome Sequencing Center for Infectious Disease"/>
            <person name="Wu L."/>
            <person name="Ma J."/>
        </authorList>
    </citation>
    <scope>NUCLEOTIDE SEQUENCE [LARGE SCALE GENOMIC DNA]</scope>
    <source>
        <strain evidence="3">CECT 8482</strain>
    </source>
</reference>
<accession>A0ABT8D699</accession>
<evidence type="ECO:0000313" key="3">
    <source>
        <dbReference type="Proteomes" id="UP001243846"/>
    </source>
</evidence>
<feature type="chain" id="PRO_5045565677" evidence="1">
    <location>
        <begin position="24"/>
        <end position="91"/>
    </location>
</feature>
<organism evidence="2 3">
    <name type="scientific">Paracoccus cavernae</name>
    <dbReference type="NCBI Taxonomy" id="1571207"/>
    <lineage>
        <taxon>Bacteria</taxon>
        <taxon>Pseudomonadati</taxon>
        <taxon>Pseudomonadota</taxon>
        <taxon>Alphaproteobacteria</taxon>
        <taxon>Rhodobacterales</taxon>
        <taxon>Paracoccaceae</taxon>
        <taxon>Paracoccus</taxon>
    </lineage>
</organism>
<evidence type="ECO:0000256" key="1">
    <source>
        <dbReference type="SAM" id="SignalP"/>
    </source>
</evidence>
<dbReference type="PROSITE" id="PS51257">
    <property type="entry name" value="PROKAR_LIPOPROTEIN"/>
    <property type="match status" value="1"/>
</dbReference>
<proteinExistence type="predicted"/>
<keyword evidence="3" id="KW-1185">Reference proteome</keyword>
<name>A0ABT8D699_9RHOB</name>
<feature type="signal peptide" evidence="1">
    <location>
        <begin position="1"/>
        <end position="23"/>
    </location>
</feature>
<sequence length="91" mass="9830">MISGRKHKLALAAALITTLTACGNDTSSNDANPVMIAGQIAKGLAQQATSKDQPAAAARSPNKWLPRRCRSTKGRWCWSALNRLAAIRSWR</sequence>
<protein>
    <submittedName>
        <fullName evidence="2">Uncharacterized protein</fullName>
    </submittedName>
</protein>
<comment type="caution">
    <text evidence="2">The sequence shown here is derived from an EMBL/GenBank/DDBJ whole genome shotgun (WGS) entry which is preliminary data.</text>
</comment>
<dbReference type="Proteomes" id="UP001243846">
    <property type="component" value="Unassembled WGS sequence"/>
</dbReference>
<gene>
    <name evidence="2" type="ORF">QWZ10_11870</name>
</gene>
<evidence type="ECO:0000313" key="2">
    <source>
        <dbReference type="EMBL" id="MDN3712295.1"/>
    </source>
</evidence>
<dbReference type="EMBL" id="JAUFRC010000001">
    <property type="protein sequence ID" value="MDN3712295.1"/>
    <property type="molecule type" value="Genomic_DNA"/>
</dbReference>
<keyword evidence="1" id="KW-0732">Signal</keyword>